<gene>
    <name evidence="3" type="ORF">GCM10010365_08080</name>
</gene>
<sequence length="396" mass="39775">MADEHYKWLDHDAAERLLRGEPLEAVDADARAAADRLAEALAALSTRATQADAQLPGEDAALAAFRQVRATADGASVTSSADARTPGPAPSGDARLVRLERSGTARRRARWGRPLRLGVAAGLAAGMLGGVAVAVGAGALPTPFRDDRPMPAASVSAAVPPERPLISPSADRPEGGTDGMPEPGNSAGGRSGEGAPDDTSEGATGQEGSRESGGQGRSDKWWSAVRSACRDIYEGKSLNSGRARRLESAAGGAGQVRLKKYCDRVLSWDGGATPGTVQDGSDGSGSQSGRDEGGKGRSGSAGGGNQGDEDGKADEGKDDGDKGDEGDKGRGDGDGAGRGQGRGGGGDDDERPGAPGGGNDHHSDGGRLTRLSSTPASAPATRGAEALTSEPSAARL</sequence>
<keyword evidence="4" id="KW-1185">Reference proteome</keyword>
<evidence type="ECO:0000313" key="3">
    <source>
        <dbReference type="EMBL" id="GGY92015.1"/>
    </source>
</evidence>
<feature type="transmembrane region" description="Helical" evidence="2">
    <location>
        <begin position="117"/>
        <end position="140"/>
    </location>
</feature>
<feature type="compositionally biased region" description="Low complexity" evidence="1">
    <location>
        <begin position="150"/>
        <end position="160"/>
    </location>
</feature>
<reference evidence="3" key="1">
    <citation type="journal article" date="2014" name="Int. J. Syst. Evol. Microbiol.">
        <title>Complete genome sequence of Corynebacterium casei LMG S-19264T (=DSM 44701T), isolated from a smear-ripened cheese.</title>
        <authorList>
            <consortium name="US DOE Joint Genome Institute (JGI-PGF)"/>
            <person name="Walter F."/>
            <person name="Albersmeier A."/>
            <person name="Kalinowski J."/>
            <person name="Ruckert C."/>
        </authorList>
    </citation>
    <scope>NUCLEOTIDE SEQUENCE</scope>
    <source>
        <strain evidence="3">JCM 4815</strain>
    </source>
</reference>
<feature type="region of interest" description="Disordered" evidence="1">
    <location>
        <begin position="233"/>
        <end position="396"/>
    </location>
</feature>
<keyword evidence="2" id="KW-0812">Transmembrane</keyword>
<feature type="compositionally biased region" description="Low complexity" evidence="1">
    <location>
        <begin position="279"/>
        <end position="288"/>
    </location>
</feature>
<keyword evidence="2" id="KW-1133">Transmembrane helix</keyword>
<comment type="caution">
    <text evidence="3">The sequence shown here is derived from an EMBL/GenBank/DDBJ whole genome shotgun (WGS) entry which is preliminary data.</text>
</comment>
<feature type="compositionally biased region" description="Gly residues" evidence="1">
    <location>
        <begin position="296"/>
        <end position="306"/>
    </location>
</feature>
<organism evidence="3 4">
    <name type="scientific">Streptomyces poonensis</name>
    <dbReference type="NCBI Taxonomy" id="68255"/>
    <lineage>
        <taxon>Bacteria</taxon>
        <taxon>Bacillati</taxon>
        <taxon>Actinomycetota</taxon>
        <taxon>Actinomycetes</taxon>
        <taxon>Kitasatosporales</taxon>
        <taxon>Streptomycetaceae</taxon>
        <taxon>Streptomyces</taxon>
    </lineage>
</organism>
<feature type="compositionally biased region" description="Basic and acidic residues" evidence="1">
    <location>
        <begin position="309"/>
        <end position="335"/>
    </location>
</feature>
<feature type="region of interest" description="Disordered" evidence="1">
    <location>
        <begin position="73"/>
        <end position="96"/>
    </location>
</feature>
<evidence type="ECO:0000256" key="1">
    <source>
        <dbReference type="SAM" id="MobiDB-lite"/>
    </source>
</evidence>
<accession>A0A918PA62</accession>
<dbReference type="Proteomes" id="UP000622166">
    <property type="component" value="Unassembled WGS sequence"/>
</dbReference>
<dbReference type="AlphaFoldDB" id="A0A918PA62"/>
<evidence type="ECO:0000256" key="2">
    <source>
        <dbReference type="SAM" id="Phobius"/>
    </source>
</evidence>
<keyword evidence="2" id="KW-0472">Membrane</keyword>
<feature type="region of interest" description="Disordered" evidence="1">
    <location>
        <begin position="144"/>
        <end position="221"/>
    </location>
</feature>
<dbReference type="RefSeq" id="WP_189855299.1">
    <property type="nucleotide sequence ID" value="NZ_BMVW01000001.1"/>
</dbReference>
<evidence type="ECO:0008006" key="5">
    <source>
        <dbReference type="Google" id="ProtNLM"/>
    </source>
</evidence>
<proteinExistence type="predicted"/>
<protein>
    <recommendedName>
        <fullName evidence="5">Extensin</fullName>
    </recommendedName>
</protein>
<name>A0A918PA62_9ACTN</name>
<reference evidence="3" key="2">
    <citation type="submission" date="2020-09" db="EMBL/GenBank/DDBJ databases">
        <authorList>
            <person name="Sun Q."/>
            <person name="Ohkuma M."/>
        </authorList>
    </citation>
    <scope>NUCLEOTIDE SEQUENCE</scope>
    <source>
        <strain evidence="3">JCM 4815</strain>
    </source>
</reference>
<dbReference type="EMBL" id="BMVW01000001">
    <property type="protein sequence ID" value="GGY92015.1"/>
    <property type="molecule type" value="Genomic_DNA"/>
</dbReference>
<evidence type="ECO:0000313" key="4">
    <source>
        <dbReference type="Proteomes" id="UP000622166"/>
    </source>
</evidence>